<feature type="non-terminal residue" evidence="1">
    <location>
        <position position="1"/>
    </location>
</feature>
<protein>
    <submittedName>
        <fullName evidence="1">Uncharacterized protein</fullName>
    </submittedName>
</protein>
<comment type="caution">
    <text evidence="1">The sequence shown here is derived from an EMBL/GenBank/DDBJ whole genome shotgun (WGS) entry which is preliminary data.</text>
</comment>
<dbReference type="AlphaFoldDB" id="A0ABD0S089"/>
<accession>A0ABD0S089</accession>
<feature type="non-terminal residue" evidence="1">
    <location>
        <position position="189"/>
    </location>
</feature>
<reference evidence="1 2" key="1">
    <citation type="submission" date="2024-05" db="EMBL/GenBank/DDBJ databases">
        <title>Genome sequencing and assembly of Indian major carp, Cirrhinus mrigala (Hamilton, 1822).</title>
        <authorList>
            <person name="Mohindra V."/>
            <person name="Chowdhury L.M."/>
            <person name="Lal K."/>
            <person name="Jena J.K."/>
        </authorList>
    </citation>
    <scope>NUCLEOTIDE SEQUENCE [LARGE SCALE GENOMIC DNA]</scope>
    <source>
        <strain evidence="1">CM1030</strain>
        <tissue evidence="1">Blood</tissue>
    </source>
</reference>
<sequence length="189" mass="21392">EQRARFRSNESTLASLAEPGSCYEEMLKYLVHVCRKLFRHAARLYGELCRKRRRGVANPSGSLSVGGTNGYWSDNGTKMGPTQYCMLHYHHPHQHQHYISNGIEMKTLHLDRDAQNAKKTTSLPLALQNLKGLRLGMNYPTILPSKMYANSHSRSHTTGGVKAPAFHHGLYGRKISVCSGYHDTYKLQH</sequence>
<keyword evidence="2" id="KW-1185">Reference proteome</keyword>
<gene>
    <name evidence="1" type="ORF">M9458_002236</name>
</gene>
<dbReference type="Proteomes" id="UP001529510">
    <property type="component" value="Unassembled WGS sequence"/>
</dbReference>
<dbReference type="EMBL" id="JAMKFB020000001">
    <property type="protein sequence ID" value="KAL0204218.1"/>
    <property type="molecule type" value="Genomic_DNA"/>
</dbReference>
<proteinExistence type="predicted"/>
<name>A0ABD0S089_CIRMR</name>
<evidence type="ECO:0000313" key="1">
    <source>
        <dbReference type="EMBL" id="KAL0204218.1"/>
    </source>
</evidence>
<organism evidence="1 2">
    <name type="scientific">Cirrhinus mrigala</name>
    <name type="common">Mrigala</name>
    <dbReference type="NCBI Taxonomy" id="683832"/>
    <lineage>
        <taxon>Eukaryota</taxon>
        <taxon>Metazoa</taxon>
        <taxon>Chordata</taxon>
        <taxon>Craniata</taxon>
        <taxon>Vertebrata</taxon>
        <taxon>Euteleostomi</taxon>
        <taxon>Actinopterygii</taxon>
        <taxon>Neopterygii</taxon>
        <taxon>Teleostei</taxon>
        <taxon>Ostariophysi</taxon>
        <taxon>Cypriniformes</taxon>
        <taxon>Cyprinidae</taxon>
        <taxon>Labeoninae</taxon>
        <taxon>Labeonini</taxon>
        <taxon>Cirrhinus</taxon>
    </lineage>
</organism>
<evidence type="ECO:0000313" key="2">
    <source>
        <dbReference type="Proteomes" id="UP001529510"/>
    </source>
</evidence>